<protein>
    <submittedName>
        <fullName evidence="2">Squalene synthase HpnC</fullName>
        <ecNumber evidence="2">2.5.1.21</ecNumber>
    </submittedName>
</protein>
<sequence>MPVDHYENFPVASFLLPARLRPAVEAIYRWARHADDLADEGDATIPERLAALAAMTADLDALAAGRAPASRLAADLAGPIAQYGLPIRLFRDLLSAFSQDVVTTRYADFASVRDYCRRSADPVGRLMLHLYGAVTPRNLERSDAICTGLQLANFWQDVAIDWRKNGGEARIYLPADDMARFGVTPAQIGEGRCDDAFRSLMRHEVSRTRALLESGAPLAADLPGRIGIELRFVVLGGLAILDAIEAAGCDVFRARPTLGRADWFRLLTRALRYRTLFPAR</sequence>
<gene>
    <name evidence="2" type="primary">hpnC</name>
</gene>
<dbReference type="GO" id="GO:0051996">
    <property type="term" value="F:squalene synthase [NAD(P)H] activity"/>
    <property type="evidence" value="ECO:0007669"/>
    <property type="project" value="UniProtKB-EC"/>
</dbReference>
<dbReference type="AlphaFoldDB" id="A0A8B6X3J0"/>
<dbReference type="SFLD" id="SFLDG01018">
    <property type="entry name" value="Squalene/Phytoene_Synthase_Lik"/>
    <property type="match status" value="1"/>
</dbReference>
<dbReference type="Gene3D" id="1.10.600.10">
    <property type="entry name" value="Farnesyl Diphosphate Synthase"/>
    <property type="match status" value="1"/>
</dbReference>
<accession>A0A8B6X3J0</accession>
<dbReference type="NCBIfam" id="TIGR03464">
    <property type="entry name" value="HpnC"/>
    <property type="match status" value="1"/>
</dbReference>
<organism evidence="1 2">
    <name type="scientific">Derxia gummosa DSM 723</name>
    <dbReference type="NCBI Taxonomy" id="1121388"/>
    <lineage>
        <taxon>Bacteria</taxon>
        <taxon>Pseudomonadati</taxon>
        <taxon>Pseudomonadota</taxon>
        <taxon>Betaproteobacteria</taxon>
        <taxon>Burkholderiales</taxon>
        <taxon>Alcaligenaceae</taxon>
        <taxon>Derxia</taxon>
    </lineage>
</organism>
<dbReference type="SFLD" id="SFLDG01212">
    <property type="entry name" value="Phytoene_synthase_like"/>
    <property type="match status" value="1"/>
</dbReference>
<dbReference type="InterPro" id="IPR002060">
    <property type="entry name" value="Squ/phyt_synthse"/>
</dbReference>
<dbReference type="EC" id="2.5.1.21" evidence="2"/>
<dbReference type="SFLD" id="SFLDS00005">
    <property type="entry name" value="Isoprenoid_Synthase_Type_I"/>
    <property type="match status" value="1"/>
</dbReference>
<dbReference type="PANTHER" id="PTHR31480">
    <property type="entry name" value="BIFUNCTIONAL LYCOPENE CYCLASE/PHYTOENE SYNTHASE"/>
    <property type="match status" value="1"/>
</dbReference>
<dbReference type="InterPro" id="IPR008949">
    <property type="entry name" value="Isoprenoid_synthase_dom_sf"/>
</dbReference>
<reference evidence="2" key="2">
    <citation type="submission" date="2025-08" db="UniProtKB">
        <authorList>
            <consortium name="RefSeq"/>
        </authorList>
    </citation>
    <scope>IDENTIFICATION</scope>
</reference>
<dbReference type="Proteomes" id="UP000675920">
    <property type="component" value="Unplaced"/>
</dbReference>
<dbReference type="Pfam" id="PF00494">
    <property type="entry name" value="SQS_PSY"/>
    <property type="match status" value="1"/>
</dbReference>
<dbReference type="GO" id="GO:0004311">
    <property type="term" value="F:geranylgeranyl diphosphate synthase activity"/>
    <property type="evidence" value="ECO:0007669"/>
    <property type="project" value="InterPro"/>
</dbReference>
<dbReference type="GO" id="GO:0016114">
    <property type="term" value="P:terpenoid biosynthetic process"/>
    <property type="evidence" value="ECO:0007669"/>
    <property type="project" value="UniProtKB-ARBA"/>
</dbReference>
<dbReference type="OrthoDB" id="9807580at2"/>
<proteinExistence type="predicted"/>
<dbReference type="CDD" id="cd00683">
    <property type="entry name" value="Trans_IPPS_HH"/>
    <property type="match status" value="1"/>
</dbReference>
<name>A0A8B6X3J0_9BURK</name>
<dbReference type="InterPro" id="IPR017827">
    <property type="entry name" value="HSQ_synthase_HpnC"/>
</dbReference>
<keyword evidence="1" id="KW-1185">Reference proteome</keyword>
<dbReference type="RefSeq" id="WP_028311286.1">
    <property type="nucleotide sequence ID" value="NZ_AXWS01000008.1"/>
</dbReference>
<dbReference type="InterPro" id="IPR044843">
    <property type="entry name" value="Trans_IPPS_bact-type"/>
</dbReference>
<evidence type="ECO:0000313" key="1">
    <source>
        <dbReference type="Proteomes" id="UP000675920"/>
    </source>
</evidence>
<dbReference type="SUPFAM" id="SSF48576">
    <property type="entry name" value="Terpenoid synthases"/>
    <property type="match status" value="1"/>
</dbReference>
<dbReference type="InterPro" id="IPR033904">
    <property type="entry name" value="Trans_IPPS_HH"/>
</dbReference>
<evidence type="ECO:0000313" key="2">
    <source>
        <dbReference type="RefSeq" id="WP_028311286.1"/>
    </source>
</evidence>
<reference evidence="2" key="1">
    <citation type="journal article" date="1998" name="Biochim. Biophys. Acta">
        <title>Cloning of conserved genes from Zymomonas mobilis and Bradyrhizobium japonicum that function in the biosynthesis of hopanoid lipids.</title>
        <authorList>
            <person name="Perzl M."/>
            <person name="Reipen I.G."/>
            <person name="Schmitz S."/>
            <person name="Poralla K."/>
            <person name="Sahm H."/>
            <person name="Sprenger G.A."/>
            <person name="Kannenberg E.L."/>
        </authorList>
    </citation>
    <scope>NUCLEOTIDE SEQUENCE</scope>
</reference>